<dbReference type="EMBL" id="DAAYFV010000035">
    <property type="protein sequence ID" value="HAG4018208.1"/>
    <property type="molecule type" value="Genomic_DNA"/>
</dbReference>
<evidence type="ECO:0008006" key="3">
    <source>
        <dbReference type="Google" id="ProtNLM"/>
    </source>
</evidence>
<name>A0A762Z9Z8_SALER</name>
<accession>A0A762Z9Z8</accession>
<feature type="non-terminal residue" evidence="2">
    <location>
        <position position="300"/>
    </location>
</feature>
<keyword evidence="1" id="KW-0732">Signal</keyword>
<evidence type="ECO:0000313" key="2">
    <source>
        <dbReference type="EMBL" id="HAG4018208.1"/>
    </source>
</evidence>
<feature type="signal peptide" evidence="1">
    <location>
        <begin position="1"/>
        <end position="23"/>
    </location>
</feature>
<protein>
    <recommendedName>
        <fullName evidence="3">Periplasmic protein</fullName>
    </recommendedName>
</protein>
<organism evidence="2">
    <name type="scientific">Salmonella enterica</name>
    <name type="common">Salmonella choleraesuis</name>
    <dbReference type="NCBI Taxonomy" id="28901"/>
    <lineage>
        <taxon>Bacteria</taxon>
        <taxon>Pseudomonadati</taxon>
        <taxon>Pseudomonadota</taxon>
        <taxon>Gammaproteobacteria</taxon>
        <taxon>Enterobacterales</taxon>
        <taxon>Enterobacteriaceae</taxon>
        <taxon>Salmonella</taxon>
    </lineage>
</organism>
<reference evidence="2" key="2">
    <citation type="submission" date="2020-02" db="EMBL/GenBank/DDBJ databases">
        <authorList>
            <consortium name="NCBI Pathogen Detection Project"/>
        </authorList>
    </citation>
    <scope>NUCLEOTIDE SEQUENCE</scope>
    <source>
        <strain evidence="2">MA.00-03336</strain>
    </source>
</reference>
<comment type="caution">
    <text evidence="2">The sequence shown here is derived from an EMBL/GenBank/DDBJ whole genome shotgun (WGS) entry which is preliminary data.</text>
</comment>
<gene>
    <name evidence="2" type="ORF">G8T52_004897</name>
</gene>
<sequence length="300" mass="32164">MRKSGLCLTLLFSLIASIKSVQAEAIMISGKLQADMPAVTFNPGPGDFVAFVNNNTITASGTGNACNVTVDDRATSSVDNLVCFFEWLPNTSGFTANGFNLTGIPNAAGELKLPYKISYFSGSERQKVEVVNGEYTVNALVPVKPTITGLKSSMNGVVQDGYTLKSYLKDEAIRNVTVSVEPRNYVQYISIGSGSACEVAIGGNGCTIDVGSIKVSDSDLLMGSREITVTANSKNNYFAPPEAQKLTLTWDYRPPVVDHTLWNFTDEAKTISIGGQEIYTGARTVAVAVKVPQEETEGEW</sequence>
<dbReference type="AlphaFoldDB" id="A0A762Z9Z8"/>
<reference evidence="2" key="1">
    <citation type="journal article" date="2018" name="Genome Biol.">
        <title>SKESA: strategic k-mer extension for scrupulous assemblies.</title>
        <authorList>
            <person name="Souvorov A."/>
            <person name="Agarwala R."/>
            <person name="Lipman D.J."/>
        </authorList>
    </citation>
    <scope>NUCLEOTIDE SEQUENCE</scope>
    <source>
        <strain evidence="2">MA.00-03336</strain>
    </source>
</reference>
<proteinExistence type="predicted"/>
<feature type="chain" id="PRO_5027891448" description="Periplasmic protein" evidence="1">
    <location>
        <begin position="24"/>
        <end position="300"/>
    </location>
</feature>
<evidence type="ECO:0000256" key="1">
    <source>
        <dbReference type="SAM" id="SignalP"/>
    </source>
</evidence>